<evidence type="ECO:0000313" key="3">
    <source>
        <dbReference type="Proteomes" id="UP000305095"/>
    </source>
</evidence>
<dbReference type="Proteomes" id="UP000305095">
    <property type="component" value="Unassembled WGS sequence"/>
</dbReference>
<protein>
    <submittedName>
        <fullName evidence="2">Tetratricopeptide repeat protein</fullName>
    </submittedName>
</protein>
<evidence type="ECO:0000313" key="2">
    <source>
        <dbReference type="EMBL" id="TKV77964.1"/>
    </source>
</evidence>
<reference evidence="2 3" key="1">
    <citation type="submission" date="2019-05" db="EMBL/GenBank/DDBJ databases">
        <title>Draft Genome of Bradyrhizobium elkanii strain SEMIA 938, Used in Commercial Inoculants for Lupinus spp. in Brazil.</title>
        <authorList>
            <person name="Hungria M."/>
            <person name="Delamuta J.R.M."/>
            <person name="Ribeiro R.A."/>
            <person name="Nogueira M.A."/>
        </authorList>
    </citation>
    <scope>NUCLEOTIDE SEQUENCE [LARGE SCALE GENOMIC DNA]</scope>
    <source>
        <strain evidence="2 3">Semia 938</strain>
    </source>
</reference>
<name>A0A4U6RST7_BRAEL</name>
<comment type="caution">
    <text evidence="2">The sequence shown here is derived from an EMBL/GenBank/DDBJ whole genome shotgun (WGS) entry which is preliminary data.</text>
</comment>
<sequence length="1049" mass="117264">MRELRPEYYSDTVQRPTHVLSADRLEYHLDSLTSRNQTHEFEIFCRKLCERTICPNLRPQTGPDGGGDSKADTETYPVSDEVSGLTYIGDANSGRERWAFAFSAKKEWSVKVRADVKGIAETGRGYDKIIFVTSRFAKAKDRARIEDELSKQYSIRVTILDRSWIVTEIIEKERTDLAFNYLKVGDDVSARRLGPKDYSRAQQLADIERAIEDPAAFQGMERQLVTEALVAAKLSRGLERPRTEIDGRFARAIRLAEAHGSYRQKLEARYEQIWTAFWWYNDFNLLNASYDDFEARALESTHAKNLEFLGNLNQLLVNSIVHDHMTREQCRYDERTARLKRALDVQARDASRPNNSLEAETDLQRIAVNRAILAQDETALSSVFNSYCSILDKAKGLGEFDADGVIRFIEVIGGVAGNDPAYNELVEKLADFVGTRKSEAEGALVLLKRAQKLDLSADKFDMIRWLGKAAVGLTKRECTAELIDATQLLTLAYRSAGLHWAARASCCLAAASIIVEGEKDGDLPASIIPTMKIWAWNALELCHLPDVLFAIQLLNGCLAGLPLTEESKAKVREDLIELDMALGCLFLNLKENDLRRLEETPDILASLSLFMSRTALLYSLGHPEVLREDGSLPKEETDEAVNRLLSTLKSQPLAESLRGPLLLNQEGRQVLVTTIMGMKVEVEVLESRHIPLAECVLGSIEAFFATVIEKRVAPHTELFRISIIASEQAQDPAIETSELDMKSTVTWPASLPLVSIDRQGDINQFYCEVAAHILGAACSVKDGTALLDELFADAAVQQRIAMISSAPNSYSRTASQTFSSLADWKKLVSRSYPLREQRAEVPRIKLAQPDDEIPDFGEDDGSLGVKNHKGISIRSVIDVHAWDRARWQGCGYIQIGHSLPCMAFLFEDKEGARKIFERWRERFGAEDAGEQIGVSIIRNLPDMNPHHYCVQIASADPLSRGAVTKAPVMVATRSMTMEPNDSRNLDTFLAGYQHHGAFYLLPAIGRVNPEPFYDLAIVKRDLTVKSAADVLDHEIEALALRMRGLKTPA</sequence>
<dbReference type="AlphaFoldDB" id="A0A4U6RST7"/>
<accession>A0A4U6RST7</accession>
<proteinExistence type="predicted"/>
<feature type="region of interest" description="Disordered" evidence="1">
    <location>
        <begin position="56"/>
        <end position="75"/>
    </location>
</feature>
<dbReference type="EMBL" id="SZZP01000020">
    <property type="protein sequence ID" value="TKV77964.1"/>
    <property type="molecule type" value="Genomic_DNA"/>
</dbReference>
<organism evidence="2 3">
    <name type="scientific">Bradyrhizobium elkanii</name>
    <dbReference type="NCBI Taxonomy" id="29448"/>
    <lineage>
        <taxon>Bacteria</taxon>
        <taxon>Pseudomonadati</taxon>
        <taxon>Pseudomonadota</taxon>
        <taxon>Alphaproteobacteria</taxon>
        <taxon>Hyphomicrobiales</taxon>
        <taxon>Nitrobacteraceae</taxon>
        <taxon>Bradyrhizobium</taxon>
    </lineage>
</organism>
<gene>
    <name evidence="2" type="ORF">FDV58_29015</name>
</gene>
<evidence type="ECO:0000256" key="1">
    <source>
        <dbReference type="SAM" id="MobiDB-lite"/>
    </source>
</evidence>